<evidence type="ECO:0000313" key="3">
    <source>
        <dbReference type="EMBL" id="NLK31391.1"/>
    </source>
</evidence>
<organism evidence="2 4">
    <name type="scientific">Methanosarcina flavescens</name>
    <dbReference type="NCBI Taxonomy" id="1715806"/>
    <lineage>
        <taxon>Archaea</taxon>
        <taxon>Methanobacteriati</taxon>
        <taxon>Methanobacteriota</taxon>
        <taxon>Stenosarchaea group</taxon>
        <taxon>Methanomicrobia</taxon>
        <taxon>Methanosarcinales</taxon>
        <taxon>Methanosarcinaceae</taxon>
        <taxon>Methanosarcina</taxon>
    </lineage>
</organism>
<dbReference type="InterPro" id="IPR008887">
    <property type="entry name" value="UPF0228"/>
</dbReference>
<dbReference type="GeneID" id="53688667"/>
<dbReference type="Pfam" id="PF05727">
    <property type="entry name" value="UPF0228"/>
    <property type="match status" value="1"/>
</dbReference>
<dbReference type="Proteomes" id="UP000585579">
    <property type="component" value="Unassembled WGS sequence"/>
</dbReference>
<proteinExistence type="inferred from homology"/>
<keyword evidence="4" id="KW-1185">Reference proteome</keyword>
<evidence type="ECO:0000256" key="1">
    <source>
        <dbReference type="ARBA" id="ARBA00009746"/>
    </source>
</evidence>
<reference evidence="2" key="2">
    <citation type="submission" date="2018-10" db="EMBL/GenBank/DDBJ databases">
        <authorList>
            <person name="Fischer M.A."/>
            <person name="Kern T."/>
            <person name="Deppenmeier U."/>
            <person name="Schmitz R.A."/>
            <person name="Rother M."/>
        </authorList>
    </citation>
    <scope>NUCLEOTIDE SEQUENCE</scope>
    <source>
        <strain evidence="2">E03.2</strain>
    </source>
</reference>
<evidence type="ECO:0000313" key="5">
    <source>
        <dbReference type="Proteomes" id="UP000585579"/>
    </source>
</evidence>
<dbReference type="EMBL" id="JAAYQL010000005">
    <property type="protein sequence ID" value="NLK31391.1"/>
    <property type="molecule type" value="Genomic_DNA"/>
</dbReference>
<dbReference type="EMBL" id="CP032683">
    <property type="protein sequence ID" value="AYK15665.1"/>
    <property type="molecule type" value="Genomic_DNA"/>
</dbReference>
<name>A0A660HUX4_9EURY</name>
<reference evidence="3 5" key="3">
    <citation type="journal article" date="2020" name="Biotechnol. Biofuels">
        <title>New insights from the biogas microbiome by comprehensive genome-resolved metagenomics of nearly 1600 species originating from multiple anaerobic digesters.</title>
        <authorList>
            <person name="Campanaro S."/>
            <person name="Treu L."/>
            <person name="Rodriguez-R L.M."/>
            <person name="Kovalovszki A."/>
            <person name="Ziels R.M."/>
            <person name="Maus I."/>
            <person name="Zhu X."/>
            <person name="Kougias P.G."/>
            <person name="Basile A."/>
            <person name="Luo G."/>
            <person name="Schluter A."/>
            <person name="Konstantinidis K.T."/>
            <person name="Angelidaki I."/>
        </authorList>
    </citation>
    <scope>NUCLEOTIDE SEQUENCE [LARGE SCALE GENOMIC DNA]</scope>
    <source>
        <strain evidence="3">AS22ysBPME_46</strain>
    </source>
</reference>
<gene>
    <name evidence="2" type="ORF">AOB57_011105</name>
    <name evidence="3" type="ORF">GX302_00705</name>
</gene>
<evidence type="ECO:0000313" key="4">
    <source>
        <dbReference type="Proteomes" id="UP000053087"/>
    </source>
</evidence>
<comment type="similarity">
    <text evidence="1">Belongs to the UPF0228 family.</text>
</comment>
<dbReference type="AlphaFoldDB" id="A0A660HUX4"/>
<reference evidence="2 4" key="1">
    <citation type="journal article" date="2016" name="Int. J. Syst. Evol. Microbiol.">
        <title>Methanosarcina flavescens sp. nov., a methanogenic archaeon isolated from a full-scale anaerobic digester.</title>
        <authorList>
            <person name="Kern T."/>
            <person name="Fischer M.A."/>
            <person name="Deppenmeier U."/>
            <person name="Schmitz R.A."/>
            <person name="Rother M."/>
        </authorList>
    </citation>
    <scope>NUCLEOTIDE SEQUENCE [LARGE SCALE GENOMIC DNA]</scope>
    <source>
        <strain evidence="2 4">E03.2</strain>
    </source>
</reference>
<dbReference type="RefSeq" id="WP_054299357.1">
    <property type="nucleotide sequence ID" value="NZ_CP032683.1"/>
</dbReference>
<dbReference type="KEGG" id="mfz:AOB57_011105"/>
<dbReference type="OrthoDB" id="136726at2157"/>
<accession>A0A660HUX4</accession>
<sequence length="87" mass="10536">MIGYFRGFLQSHYYIITVSEEATNDKNFLNMLYKYDLQLKKFVWCVICFRDGSKNWIPEKDAIRIKNELENNENIFTVRLDYLYYGA</sequence>
<protein>
    <submittedName>
        <fullName evidence="2">Uncharacterized protein</fullName>
    </submittedName>
</protein>
<dbReference type="Proteomes" id="UP000053087">
    <property type="component" value="Chromosome"/>
</dbReference>
<evidence type="ECO:0000313" key="2">
    <source>
        <dbReference type="EMBL" id="AYK15665.1"/>
    </source>
</evidence>